<feature type="domain" description="Aminotransferase class I/classII large" evidence="43">
    <location>
        <begin position="454"/>
        <end position="699"/>
    </location>
</feature>
<evidence type="ECO:0000256" key="42">
    <source>
        <dbReference type="ARBA" id="ARBA00083735"/>
    </source>
</evidence>
<evidence type="ECO:0000256" key="26">
    <source>
        <dbReference type="ARBA" id="ARBA00052831"/>
    </source>
</evidence>
<keyword evidence="8" id="KW-0663">Pyridoxal phosphate</keyword>
<comment type="catalytic activity">
    <reaction evidence="15">
        <text>2-oxo-3-sulfanylpropanoate + L-kynurenine = kynurenate + L-cysteine + H2O</text>
        <dbReference type="Rhea" id="RHEA:69104"/>
        <dbReference type="ChEBI" id="CHEBI:15377"/>
        <dbReference type="ChEBI" id="CHEBI:35235"/>
        <dbReference type="ChEBI" id="CHEBI:57678"/>
        <dbReference type="ChEBI" id="CHEBI:57959"/>
        <dbReference type="ChEBI" id="CHEBI:58454"/>
    </reaction>
    <physiologicalReaction direction="left-to-right" evidence="15">
        <dbReference type="Rhea" id="RHEA:69105"/>
    </physiologicalReaction>
</comment>
<comment type="catalytic activity">
    <reaction evidence="17">
        <text>2-oxobutanoate + L-kynurenine = (2S)-2-aminobutanoate + kynurenate + H2O</text>
        <dbReference type="Rhea" id="RHEA:66044"/>
        <dbReference type="ChEBI" id="CHEBI:15377"/>
        <dbReference type="ChEBI" id="CHEBI:16763"/>
        <dbReference type="ChEBI" id="CHEBI:57959"/>
        <dbReference type="ChEBI" id="CHEBI:58454"/>
        <dbReference type="ChEBI" id="CHEBI:74359"/>
    </reaction>
    <physiologicalReaction direction="left-to-right" evidence="17">
        <dbReference type="Rhea" id="RHEA:66045"/>
    </physiologicalReaction>
</comment>
<keyword evidence="7 44" id="KW-0808">Transferase</keyword>
<comment type="catalytic activity">
    <reaction evidence="18">
        <text>indole-3-pyruvate + L-kynurenine = kynurenate + L-tryptophan + H2O</text>
        <dbReference type="Rhea" id="RHEA:66052"/>
        <dbReference type="ChEBI" id="CHEBI:15377"/>
        <dbReference type="ChEBI" id="CHEBI:17640"/>
        <dbReference type="ChEBI" id="CHEBI:57912"/>
        <dbReference type="ChEBI" id="CHEBI:57959"/>
        <dbReference type="ChEBI" id="CHEBI:58454"/>
    </reaction>
    <physiologicalReaction direction="left-to-right" evidence="18">
        <dbReference type="Rhea" id="RHEA:66053"/>
    </physiologicalReaction>
</comment>
<evidence type="ECO:0000256" key="32">
    <source>
        <dbReference type="ARBA" id="ARBA00074091"/>
    </source>
</evidence>
<evidence type="ECO:0000256" key="34">
    <source>
        <dbReference type="ARBA" id="ARBA00080697"/>
    </source>
</evidence>
<evidence type="ECO:0000256" key="6">
    <source>
        <dbReference type="ARBA" id="ARBA00022576"/>
    </source>
</evidence>
<dbReference type="GO" id="GO:0050094">
    <property type="term" value="F:methionine-glyoxylate transaminase activity"/>
    <property type="evidence" value="ECO:0007669"/>
    <property type="project" value="UniProtKB-EC"/>
</dbReference>
<dbReference type="FunFam" id="3.40.640.10:FF:000071">
    <property type="entry name" value="Kynurenine/alpha-aminoadipate aminotransferase, mitochondrial"/>
    <property type="match status" value="1"/>
</dbReference>
<dbReference type="GO" id="GO:0047315">
    <property type="term" value="F:kynurenine-glyoxylate transaminase activity"/>
    <property type="evidence" value="ECO:0007669"/>
    <property type="project" value="UniProtKB-EC"/>
</dbReference>
<evidence type="ECO:0000256" key="30">
    <source>
        <dbReference type="ARBA" id="ARBA00067027"/>
    </source>
</evidence>
<dbReference type="EMBL" id="KB559790">
    <property type="protein sequence ID" value="EMP28929.1"/>
    <property type="molecule type" value="Genomic_DNA"/>
</dbReference>
<evidence type="ECO:0000256" key="37">
    <source>
        <dbReference type="ARBA" id="ARBA00082040"/>
    </source>
</evidence>
<dbReference type="SUPFAM" id="SSF53383">
    <property type="entry name" value="PLP-dependent transferases"/>
    <property type="match status" value="2"/>
</dbReference>
<dbReference type="GO" id="GO:0030170">
    <property type="term" value="F:pyridoxal phosphate binding"/>
    <property type="evidence" value="ECO:0007669"/>
    <property type="project" value="InterPro"/>
</dbReference>
<comment type="catalytic activity">
    <reaction evidence="22">
        <text>glyoxylate + L-methionine = 4-methylsulfanyl-2-oxobutanoate + glycine</text>
        <dbReference type="Rhea" id="RHEA:22884"/>
        <dbReference type="ChEBI" id="CHEBI:16723"/>
        <dbReference type="ChEBI" id="CHEBI:36655"/>
        <dbReference type="ChEBI" id="CHEBI:57305"/>
        <dbReference type="ChEBI" id="CHEBI:57844"/>
        <dbReference type="EC" id="2.6.1.73"/>
    </reaction>
</comment>
<organism evidence="44 45">
    <name type="scientific">Chelonia mydas</name>
    <name type="common">Green sea-turtle</name>
    <name type="synonym">Chelonia agassizi</name>
    <dbReference type="NCBI Taxonomy" id="8469"/>
    <lineage>
        <taxon>Eukaryota</taxon>
        <taxon>Metazoa</taxon>
        <taxon>Chordata</taxon>
        <taxon>Craniata</taxon>
        <taxon>Vertebrata</taxon>
        <taxon>Euteleostomi</taxon>
        <taxon>Archelosauria</taxon>
        <taxon>Testudinata</taxon>
        <taxon>Testudines</taxon>
        <taxon>Cryptodira</taxon>
        <taxon>Durocryptodira</taxon>
        <taxon>Americhelydia</taxon>
        <taxon>Chelonioidea</taxon>
        <taxon>Cheloniidae</taxon>
        <taxon>Chelonia</taxon>
    </lineage>
</organism>
<comment type="catalytic activity">
    <reaction evidence="16">
        <text>2-oxoadipate + L-kynurenine = L-2-aminoadipate + kynurenate + H2O</text>
        <dbReference type="Rhea" id="RHEA:70047"/>
        <dbReference type="ChEBI" id="CHEBI:15377"/>
        <dbReference type="ChEBI" id="CHEBI:57499"/>
        <dbReference type="ChEBI" id="CHEBI:57959"/>
        <dbReference type="ChEBI" id="CHEBI:58454"/>
        <dbReference type="ChEBI" id="CHEBI:58672"/>
    </reaction>
    <physiologicalReaction direction="left-to-right" evidence="16">
        <dbReference type="Rhea" id="RHEA:70048"/>
    </physiologicalReaction>
</comment>
<evidence type="ECO:0000256" key="28">
    <source>
        <dbReference type="ARBA" id="ARBA00060610"/>
    </source>
</evidence>
<comment type="similarity">
    <text evidence="2">Belongs to the class-I pyridoxal-phosphate-dependent aminotransferase family.</text>
</comment>
<comment type="catalytic activity">
    <reaction evidence="20">
        <text>L-tryptophan + glyoxylate = indole-3-pyruvate + glycine</text>
        <dbReference type="Rhea" id="RHEA:69124"/>
        <dbReference type="ChEBI" id="CHEBI:17640"/>
        <dbReference type="ChEBI" id="CHEBI:36655"/>
        <dbReference type="ChEBI" id="CHEBI:57305"/>
        <dbReference type="ChEBI" id="CHEBI:57912"/>
    </reaction>
</comment>
<dbReference type="GO" id="GO:0005759">
    <property type="term" value="C:mitochondrial matrix"/>
    <property type="evidence" value="ECO:0007669"/>
    <property type="project" value="UniProtKB-ARBA"/>
</dbReference>
<evidence type="ECO:0000256" key="12">
    <source>
        <dbReference type="ARBA" id="ARBA00050937"/>
    </source>
</evidence>
<evidence type="ECO:0000256" key="36">
    <source>
        <dbReference type="ARBA" id="ARBA00081438"/>
    </source>
</evidence>
<dbReference type="STRING" id="8469.M7AW30"/>
<evidence type="ECO:0000256" key="38">
    <source>
        <dbReference type="ARBA" id="ARBA00082705"/>
    </source>
</evidence>
<evidence type="ECO:0000256" key="39">
    <source>
        <dbReference type="ARBA" id="ARBA00082796"/>
    </source>
</evidence>
<dbReference type="Pfam" id="PF00155">
    <property type="entry name" value="Aminotran_1_2"/>
    <property type="match status" value="2"/>
</dbReference>
<evidence type="ECO:0000256" key="7">
    <source>
        <dbReference type="ARBA" id="ARBA00022679"/>
    </source>
</evidence>
<dbReference type="EC" id="2.6.1.4" evidence="29"/>
<accession>M7AW30</accession>
<evidence type="ECO:0000256" key="20">
    <source>
        <dbReference type="ARBA" id="ARBA00052393"/>
    </source>
</evidence>
<comment type="cofactor">
    <cofactor evidence="1">
        <name>pyridoxal 5'-phosphate</name>
        <dbReference type="ChEBI" id="CHEBI:597326"/>
    </cofactor>
</comment>
<evidence type="ECO:0000313" key="45">
    <source>
        <dbReference type="Proteomes" id="UP000031443"/>
    </source>
</evidence>
<evidence type="ECO:0000256" key="23">
    <source>
        <dbReference type="ARBA" id="ARBA00052518"/>
    </source>
</evidence>
<comment type="catalytic activity">
    <reaction evidence="11">
        <text>L-tyrosine + glyoxylate = 3-(4-hydroxyphenyl)pyruvate + glycine</text>
        <dbReference type="Rhea" id="RHEA:69116"/>
        <dbReference type="ChEBI" id="CHEBI:36242"/>
        <dbReference type="ChEBI" id="CHEBI:36655"/>
        <dbReference type="ChEBI" id="CHEBI:57305"/>
        <dbReference type="ChEBI" id="CHEBI:58315"/>
    </reaction>
</comment>
<comment type="catalytic activity">
    <reaction evidence="25">
        <text>3-phenylpyruvate + L-kynurenine = kynurenate + L-phenylalanine + H2O</text>
        <dbReference type="Rhea" id="RHEA:66092"/>
        <dbReference type="ChEBI" id="CHEBI:15377"/>
        <dbReference type="ChEBI" id="CHEBI:18005"/>
        <dbReference type="ChEBI" id="CHEBI:57959"/>
        <dbReference type="ChEBI" id="CHEBI:58095"/>
        <dbReference type="ChEBI" id="CHEBI:58454"/>
    </reaction>
    <physiologicalReaction direction="left-to-right" evidence="25">
        <dbReference type="Rhea" id="RHEA:66093"/>
    </physiologicalReaction>
</comment>
<evidence type="ECO:0000256" key="14">
    <source>
        <dbReference type="ARBA" id="ARBA00051184"/>
    </source>
</evidence>
<evidence type="ECO:0000256" key="18">
    <source>
        <dbReference type="ARBA" id="ARBA00052124"/>
    </source>
</evidence>
<protein>
    <recommendedName>
        <fullName evidence="32">Kynurenine/alpha-aminoadipate aminotransferase, mitochondrial</fullName>
        <ecNumber evidence="30">2.6.1.39</ecNumber>
        <ecNumber evidence="29">2.6.1.4</ecNumber>
        <ecNumber evidence="5">2.6.1.63</ecNumber>
        <ecNumber evidence="4">2.6.1.7</ecNumber>
        <ecNumber evidence="31">2.6.1.73</ecNumber>
    </recommendedName>
    <alternativeName>
        <fullName evidence="42">2-aminoadipate aminotransferase</fullName>
    </alternativeName>
    <alternativeName>
        <fullName evidence="35">2-aminoadipate transaminase</fullName>
    </alternativeName>
    <alternativeName>
        <fullName evidence="38">Alpha-aminoadipate aminotransferase</fullName>
    </alternativeName>
    <alternativeName>
        <fullName evidence="37">Glycine transaminase AADAT</fullName>
    </alternativeName>
    <alternativeName>
        <fullName evidence="41">Kynurenine aminotransferase II</fullName>
    </alternativeName>
    <alternativeName>
        <fullName evidence="36">Kynurenine--glyoxylate transaminase AADAT</fullName>
    </alternativeName>
    <alternativeName>
        <fullName evidence="39">Kynurenine--oxoglutarate aminotransferase II</fullName>
    </alternativeName>
    <alternativeName>
        <fullName evidence="40">Kynurenine--oxoglutarate transaminase 2</fullName>
    </alternativeName>
    <alternativeName>
        <fullName evidence="34">Kynurenine--oxoglutarate transaminase II</fullName>
    </alternativeName>
    <alternativeName>
        <fullName evidence="33">Methionine--glyoxylate transaminase AADAT</fullName>
    </alternativeName>
</protein>
<dbReference type="CDD" id="cd00609">
    <property type="entry name" value="AAT_like"/>
    <property type="match status" value="2"/>
</dbReference>
<gene>
    <name evidence="44" type="ORF">UY3_13958</name>
</gene>
<evidence type="ECO:0000256" key="3">
    <source>
        <dbReference type="ARBA" id="ARBA00011738"/>
    </source>
</evidence>
<evidence type="ECO:0000256" key="8">
    <source>
        <dbReference type="ARBA" id="ARBA00022898"/>
    </source>
</evidence>
<evidence type="ECO:0000256" key="22">
    <source>
        <dbReference type="ARBA" id="ARBA00052404"/>
    </source>
</evidence>
<comment type="catalytic activity">
    <reaction evidence="19">
        <text>2-oxohexanoate + L-kynurenine = L-2-aminohexanoate + kynurenate + H2O</text>
        <dbReference type="Rhea" id="RHEA:66060"/>
        <dbReference type="ChEBI" id="CHEBI:15377"/>
        <dbReference type="ChEBI" id="CHEBI:35177"/>
        <dbReference type="ChEBI" id="CHEBI:57959"/>
        <dbReference type="ChEBI" id="CHEBI:58454"/>
        <dbReference type="ChEBI" id="CHEBI:58455"/>
    </reaction>
    <physiologicalReaction direction="left-to-right" evidence="19">
        <dbReference type="Rhea" id="RHEA:66061"/>
    </physiologicalReaction>
</comment>
<keyword evidence="45" id="KW-1185">Reference proteome</keyword>
<dbReference type="GO" id="GO:0016212">
    <property type="term" value="F:kynurenine-oxoglutarate transaminase activity"/>
    <property type="evidence" value="ECO:0007669"/>
    <property type="project" value="UniProtKB-EC"/>
</dbReference>
<evidence type="ECO:0000256" key="16">
    <source>
        <dbReference type="ARBA" id="ARBA00051759"/>
    </source>
</evidence>
<feature type="domain" description="Aminotransferase class I/classII large" evidence="43">
    <location>
        <begin position="44"/>
        <end position="377"/>
    </location>
</feature>
<evidence type="ECO:0000256" key="2">
    <source>
        <dbReference type="ARBA" id="ARBA00007441"/>
    </source>
</evidence>
<evidence type="ECO:0000256" key="1">
    <source>
        <dbReference type="ARBA" id="ARBA00001933"/>
    </source>
</evidence>
<dbReference type="InterPro" id="IPR004839">
    <property type="entry name" value="Aminotransferase_I/II_large"/>
</dbReference>
<dbReference type="EC" id="2.6.1.7" evidence="4"/>
<evidence type="ECO:0000313" key="44">
    <source>
        <dbReference type="EMBL" id="EMP28929.1"/>
    </source>
</evidence>
<dbReference type="Proteomes" id="UP000031443">
    <property type="component" value="Unassembled WGS sequence"/>
</dbReference>
<dbReference type="InterPro" id="IPR015422">
    <property type="entry name" value="PyrdxlP-dep_Trfase_small"/>
</dbReference>
<comment type="catalytic activity">
    <reaction evidence="9">
        <text>L-kynurenine + 2-oxoglutarate = kynurenate + L-glutamate + H2O</text>
        <dbReference type="Rhea" id="RHEA:65560"/>
        <dbReference type="ChEBI" id="CHEBI:15377"/>
        <dbReference type="ChEBI" id="CHEBI:16810"/>
        <dbReference type="ChEBI" id="CHEBI:29985"/>
        <dbReference type="ChEBI" id="CHEBI:57959"/>
        <dbReference type="ChEBI" id="CHEBI:58454"/>
        <dbReference type="EC" id="2.6.1.7"/>
    </reaction>
    <physiologicalReaction direction="left-to-right" evidence="9">
        <dbReference type="Rhea" id="RHEA:65561"/>
    </physiologicalReaction>
</comment>
<comment type="pathway">
    <text evidence="28">Amino-acid degradation; L-lysine degradation via saccharopine pathway; glutaryl-CoA from L-lysine: step 4/6.</text>
</comment>
<evidence type="ECO:0000256" key="5">
    <source>
        <dbReference type="ARBA" id="ARBA00013010"/>
    </source>
</evidence>
<comment type="catalytic activity">
    <reaction evidence="26">
        <text>4-methyl-2-oxopentanoate + L-kynurenine = kynurenate + L-leucine + H2O</text>
        <dbReference type="Rhea" id="RHEA:66068"/>
        <dbReference type="ChEBI" id="CHEBI:15377"/>
        <dbReference type="ChEBI" id="CHEBI:17865"/>
        <dbReference type="ChEBI" id="CHEBI:57427"/>
        <dbReference type="ChEBI" id="CHEBI:57959"/>
        <dbReference type="ChEBI" id="CHEBI:58454"/>
    </reaction>
    <physiologicalReaction direction="left-to-right" evidence="26">
        <dbReference type="Rhea" id="RHEA:66069"/>
    </physiologicalReaction>
</comment>
<sequence length="808" mass="89731">MMQKSPPSLISLAGGIPNPNTFPFKMATITTRDGTAVDIGEDLMKRALQYSPSAGIPELLSWLKDLQKSLHNPPTAKYSPDQGQMEICVTTGSQEGLCKVFEMLINPGDNILLDAPTYPGTLAAVKRPLGCNIINVPSDQHGIIPKALKEILSRWSPEDVRKHNNIPKFLYTIPNGGNPTGTSLTTDRKKEIYQLARQYNFLVIEDDPYYFLQFDKPWAPTFLSMDVDGRVIRTDSFSKILSSGLRIGFLTGPKPLIDRVILHIQVSTMHTSTFTQAKKGFLEHVDRVVEFYKTQQDAMLAAADKWLKGLADWHAPAAGMFLWIKIKGVSDTQQLIMEKALQKEVLLVPGGAFNIDSSVPSSYVRASFSLSSPAQMDQRYYKGGASVSMYGLQEQAYKGNSSLHCVSSTPEEGSLAEKKPSVIMISGGMPNPNHFPFKTASFTIEDGTTIEIGEALMKRALQYSTTEGIPELLSWLKDLQMSLHNPPTAKYSPHQGQMEICITPGSQDGLSKVFDMLINPGDNVLLEDPSYSGTLSALKPLGCNIIKVPANKHGIIPEALKEILSRWRPEDAKKQNNNLPKFLYTVPNGSNPAGTSLTADCKKKIYQLARCYNFLIIEDDPYYFLQFEKTKAPTFLSMDVDGRVIRCDTFSKILSAGLRLGFLTGPKPLIDRVILHMQSSTMHTSTFSQASAIAQLHNYLTGLFLKTKCFILLCIQHSRTNSRKAPICMQILISELLHKWGQKGLLEHADRVTAFYRTQRDAMLAAADKWLKGYSNYLLGVMHIPQKHVVLDTVITSILDEMDLSSPV</sequence>
<evidence type="ECO:0000256" key="33">
    <source>
        <dbReference type="ARBA" id="ARBA00075068"/>
    </source>
</evidence>
<reference evidence="45" key="1">
    <citation type="journal article" date="2013" name="Nat. Genet.">
        <title>The draft genomes of soft-shell turtle and green sea turtle yield insights into the development and evolution of the turtle-specific body plan.</title>
        <authorList>
            <person name="Wang Z."/>
            <person name="Pascual-Anaya J."/>
            <person name="Zadissa A."/>
            <person name="Li W."/>
            <person name="Niimura Y."/>
            <person name="Huang Z."/>
            <person name="Li C."/>
            <person name="White S."/>
            <person name="Xiong Z."/>
            <person name="Fang D."/>
            <person name="Wang B."/>
            <person name="Ming Y."/>
            <person name="Chen Y."/>
            <person name="Zheng Y."/>
            <person name="Kuraku S."/>
            <person name="Pignatelli M."/>
            <person name="Herrero J."/>
            <person name="Beal K."/>
            <person name="Nozawa M."/>
            <person name="Li Q."/>
            <person name="Wang J."/>
            <person name="Zhang H."/>
            <person name="Yu L."/>
            <person name="Shigenobu S."/>
            <person name="Wang J."/>
            <person name="Liu J."/>
            <person name="Flicek P."/>
            <person name="Searle S."/>
            <person name="Wang J."/>
            <person name="Kuratani S."/>
            <person name="Yin Y."/>
            <person name="Aken B."/>
            <person name="Zhang G."/>
            <person name="Irie N."/>
        </authorList>
    </citation>
    <scope>NUCLEOTIDE SEQUENCE [LARGE SCALE GENOMIC DNA]</scope>
</reference>
<evidence type="ECO:0000256" key="10">
    <source>
        <dbReference type="ARBA" id="ARBA00047677"/>
    </source>
</evidence>
<dbReference type="GO" id="GO:0047958">
    <property type="term" value="F:glycine:2-oxoglutarate aminotransferase activity"/>
    <property type="evidence" value="ECO:0007669"/>
    <property type="project" value="UniProtKB-EC"/>
</dbReference>
<evidence type="ECO:0000256" key="19">
    <source>
        <dbReference type="ARBA" id="ARBA00052128"/>
    </source>
</evidence>
<comment type="catalytic activity">
    <reaction evidence="12">
        <text>L-2-aminoadipate + glyoxylate = 2-oxoadipate + glycine</text>
        <dbReference type="Rhea" id="RHEA:69112"/>
        <dbReference type="ChEBI" id="CHEBI:36655"/>
        <dbReference type="ChEBI" id="CHEBI:57305"/>
        <dbReference type="ChEBI" id="CHEBI:57499"/>
        <dbReference type="ChEBI" id="CHEBI:58672"/>
    </reaction>
    <physiologicalReaction direction="left-to-right" evidence="12">
        <dbReference type="Rhea" id="RHEA:69113"/>
    </physiologicalReaction>
</comment>
<evidence type="ECO:0000256" key="21">
    <source>
        <dbReference type="ARBA" id="ARBA00052400"/>
    </source>
</evidence>
<comment type="function">
    <text evidence="27">Transaminase with broad substrate specificity. Has transaminase activity towards aminoadipate, kynurenine, methionine and glutamate. Shows activity also towards tryptophan, aspartate and hydroxykynurenine. Accepts a variety of oxo-acids as amino-group acceptors, with a preference for 2-oxoglutarate, 2-oxocaproic acid, phenylpyruvate and alpha-oxo-gamma-methiol butyric acid. Can also use glyoxylate as amino-group acceptor (in vitro).</text>
</comment>
<comment type="catalytic activity">
    <reaction evidence="24">
        <text>glycine + 2-oxoglutarate = glyoxylate + L-glutamate</text>
        <dbReference type="Rhea" id="RHEA:14089"/>
        <dbReference type="ChEBI" id="CHEBI:16810"/>
        <dbReference type="ChEBI" id="CHEBI:29985"/>
        <dbReference type="ChEBI" id="CHEBI:36655"/>
        <dbReference type="ChEBI" id="CHEBI:57305"/>
        <dbReference type="EC" id="2.6.1.4"/>
    </reaction>
</comment>
<dbReference type="Gene3D" id="3.90.1150.10">
    <property type="entry name" value="Aspartate Aminotransferase, domain 1"/>
    <property type="match status" value="1"/>
</dbReference>
<evidence type="ECO:0000256" key="15">
    <source>
        <dbReference type="ARBA" id="ARBA00051742"/>
    </source>
</evidence>
<evidence type="ECO:0000256" key="27">
    <source>
        <dbReference type="ARBA" id="ARBA00056991"/>
    </source>
</evidence>
<comment type="catalytic activity">
    <reaction evidence="23">
        <text>L-leucine + glyoxylate = 4-methyl-2-oxopentanoate + glycine</text>
        <dbReference type="Rhea" id="RHEA:69128"/>
        <dbReference type="ChEBI" id="CHEBI:17865"/>
        <dbReference type="ChEBI" id="CHEBI:36655"/>
        <dbReference type="ChEBI" id="CHEBI:57305"/>
        <dbReference type="ChEBI" id="CHEBI:57427"/>
    </reaction>
</comment>
<evidence type="ECO:0000256" key="9">
    <source>
        <dbReference type="ARBA" id="ARBA00047478"/>
    </source>
</evidence>
<dbReference type="PANTHER" id="PTHR42790:SF19">
    <property type="entry name" value="KYNURENINE_ALPHA-AMINOADIPATE AMINOTRANSFERASE, MITOCHONDRIAL"/>
    <property type="match status" value="1"/>
</dbReference>
<name>M7AW30_CHEMY</name>
<evidence type="ECO:0000256" key="13">
    <source>
        <dbReference type="ARBA" id="ARBA00051090"/>
    </source>
</evidence>
<comment type="subunit">
    <text evidence="3">Homodimer.</text>
</comment>
<dbReference type="FunFam" id="3.90.1150.10:FF:000166">
    <property type="entry name" value="Kynurenine/alpha-aminoadipate aminotransferase, mitochondrial"/>
    <property type="match status" value="1"/>
</dbReference>
<dbReference type="EC" id="2.6.1.39" evidence="30"/>
<dbReference type="Gene3D" id="3.40.640.10">
    <property type="entry name" value="Type I PLP-dependent aspartate aminotransferase-like (Major domain)"/>
    <property type="match status" value="3"/>
</dbReference>
<evidence type="ECO:0000259" key="43">
    <source>
        <dbReference type="Pfam" id="PF00155"/>
    </source>
</evidence>
<evidence type="ECO:0000256" key="24">
    <source>
        <dbReference type="ARBA" id="ARBA00052537"/>
    </source>
</evidence>
<keyword evidence="6 44" id="KW-0032">Aminotransferase</keyword>
<evidence type="ECO:0000256" key="11">
    <source>
        <dbReference type="ARBA" id="ARBA00050142"/>
    </source>
</evidence>
<dbReference type="PANTHER" id="PTHR42790">
    <property type="entry name" value="AMINOTRANSFERASE"/>
    <property type="match status" value="1"/>
</dbReference>
<proteinExistence type="inferred from homology"/>
<comment type="catalytic activity">
    <reaction evidence="10">
        <text>L-kynurenine + glyoxylate = kynurenate + glycine + H2O</text>
        <dbReference type="Rhea" id="RHEA:65896"/>
        <dbReference type="ChEBI" id="CHEBI:15377"/>
        <dbReference type="ChEBI" id="CHEBI:36655"/>
        <dbReference type="ChEBI" id="CHEBI:57305"/>
        <dbReference type="ChEBI" id="CHEBI:57959"/>
        <dbReference type="ChEBI" id="CHEBI:58454"/>
        <dbReference type="EC" id="2.6.1.63"/>
    </reaction>
    <physiologicalReaction direction="left-to-right" evidence="10">
        <dbReference type="Rhea" id="RHEA:65897"/>
    </physiologicalReaction>
</comment>
<dbReference type="EC" id="2.6.1.73" evidence="31"/>
<comment type="catalytic activity">
    <reaction evidence="13">
        <text>2-oxopentanoate + L-kynurenine = L-2-aminopentanoate + kynurenate + H2O</text>
        <dbReference type="Rhea" id="RHEA:66076"/>
        <dbReference type="ChEBI" id="CHEBI:15377"/>
        <dbReference type="ChEBI" id="CHEBI:28644"/>
        <dbReference type="ChEBI" id="CHEBI:57959"/>
        <dbReference type="ChEBI" id="CHEBI:58441"/>
        <dbReference type="ChEBI" id="CHEBI:58454"/>
    </reaction>
    <physiologicalReaction direction="left-to-right" evidence="13">
        <dbReference type="Rhea" id="RHEA:66077"/>
    </physiologicalReaction>
</comment>
<evidence type="ECO:0000256" key="25">
    <source>
        <dbReference type="ARBA" id="ARBA00052580"/>
    </source>
</evidence>
<evidence type="ECO:0000256" key="29">
    <source>
        <dbReference type="ARBA" id="ARBA00066546"/>
    </source>
</evidence>
<comment type="catalytic activity">
    <reaction evidence="21">
        <text>glyoxylate + L-phenylalanine = 3-phenylpyruvate + glycine</text>
        <dbReference type="Rhea" id="RHEA:69120"/>
        <dbReference type="ChEBI" id="CHEBI:18005"/>
        <dbReference type="ChEBI" id="CHEBI:36655"/>
        <dbReference type="ChEBI" id="CHEBI:57305"/>
        <dbReference type="ChEBI" id="CHEBI:58095"/>
    </reaction>
</comment>
<dbReference type="InterPro" id="IPR015424">
    <property type="entry name" value="PyrdxlP-dep_Trfase"/>
</dbReference>
<dbReference type="InterPro" id="IPR050859">
    <property type="entry name" value="Class-I_PLP-dep_aminotransf"/>
</dbReference>
<comment type="catalytic activity">
    <reaction evidence="14">
        <text>4-methylsulfanyl-2-oxobutanoate + L-kynurenine = kynurenate + L-methionine + H2O</text>
        <dbReference type="Rhea" id="RHEA:69096"/>
        <dbReference type="ChEBI" id="CHEBI:15377"/>
        <dbReference type="ChEBI" id="CHEBI:16723"/>
        <dbReference type="ChEBI" id="CHEBI:57844"/>
        <dbReference type="ChEBI" id="CHEBI:57959"/>
        <dbReference type="ChEBI" id="CHEBI:58454"/>
    </reaction>
    <physiologicalReaction direction="left-to-right" evidence="14">
        <dbReference type="Rhea" id="RHEA:69097"/>
    </physiologicalReaction>
</comment>
<dbReference type="GO" id="GO:0047536">
    <property type="term" value="F:2-aminoadipate transaminase activity"/>
    <property type="evidence" value="ECO:0007669"/>
    <property type="project" value="UniProtKB-EC"/>
</dbReference>
<dbReference type="InterPro" id="IPR015421">
    <property type="entry name" value="PyrdxlP-dep_Trfase_major"/>
</dbReference>
<evidence type="ECO:0000256" key="40">
    <source>
        <dbReference type="ARBA" id="ARBA00083236"/>
    </source>
</evidence>
<evidence type="ECO:0000256" key="4">
    <source>
        <dbReference type="ARBA" id="ARBA00012751"/>
    </source>
</evidence>
<dbReference type="AlphaFoldDB" id="M7AW30"/>
<evidence type="ECO:0000256" key="31">
    <source>
        <dbReference type="ARBA" id="ARBA00067059"/>
    </source>
</evidence>
<evidence type="ECO:0000256" key="17">
    <source>
        <dbReference type="ARBA" id="ARBA00051879"/>
    </source>
</evidence>
<dbReference type="GO" id="GO:1901605">
    <property type="term" value="P:alpha-amino acid metabolic process"/>
    <property type="evidence" value="ECO:0007669"/>
    <property type="project" value="TreeGrafter"/>
</dbReference>
<dbReference type="FunFam" id="3.40.640.10:FF:000053">
    <property type="entry name" value="Aminotransferase, class I"/>
    <property type="match status" value="1"/>
</dbReference>
<dbReference type="EC" id="2.6.1.63" evidence="5"/>
<evidence type="ECO:0000256" key="41">
    <source>
        <dbReference type="ARBA" id="ARBA00083286"/>
    </source>
</evidence>
<evidence type="ECO:0000256" key="35">
    <source>
        <dbReference type="ARBA" id="ARBA00080916"/>
    </source>
</evidence>